<evidence type="ECO:0000259" key="2">
    <source>
        <dbReference type="PROSITE" id="PS51186"/>
    </source>
</evidence>
<evidence type="ECO:0000256" key="1">
    <source>
        <dbReference type="ARBA" id="ARBA00022679"/>
    </source>
</evidence>
<dbReference type="Gene3D" id="3.40.630.30">
    <property type="match status" value="1"/>
</dbReference>
<dbReference type="AlphaFoldDB" id="A0A495JS27"/>
<keyword evidence="4" id="KW-1185">Reference proteome</keyword>
<dbReference type="InterPro" id="IPR050769">
    <property type="entry name" value="NAT_camello-type"/>
</dbReference>
<evidence type="ECO:0000313" key="4">
    <source>
        <dbReference type="Proteomes" id="UP000277671"/>
    </source>
</evidence>
<dbReference type="PROSITE" id="PS51186">
    <property type="entry name" value="GNAT"/>
    <property type="match status" value="1"/>
</dbReference>
<name>A0A495JS27_9ACTN</name>
<dbReference type="InterPro" id="IPR016181">
    <property type="entry name" value="Acyl_CoA_acyltransferase"/>
</dbReference>
<dbReference type="Proteomes" id="UP000277671">
    <property type="component" value="Unassembled WGS sequence"/>
</dbReference>
<organism evidence="3 4">
    <name type="scientific">Micromonospora pisi</name>
    <dbReference type="NCBI Taxonomy" id="589240"/>
    <lineage>
        <taxon>Bacteria</taxon>
        <taxon>Bacillati</taxon>
        <taxon>Actinomycetota</taxon>
        <taxon>Actinomycetes</taxon>
        <taxon>Micromonosporales</taxon>
        <taxon>Micromonosporaceae</taxon>
        <taxon>Micromonospora</taxon>
    </lineage>
</organism>
<dbReference type="Pfam" id="PF00583">
    <property type="entry name" value="Acetyltransf_1"/>
    <property type="match status" value="1"/>
</dbReference>
<dbReference type="GO" id="GO:0008080">
    <property type="term" value="F:N-acetyltransferase activity"/>
    <property type="evidence" value="ECO:0007669"/>
    <property type="project" value="InterPro"/>
</dbReference>
<comment type="caution">
    <text evidence="3">The sequence shown here is derived from an EMBL/GenBank/DDBJ whole genome shotgun (WGS) entry which is preliminary data.</text>
</comment>
<protein>
    <submittedName>
        <fullName evidence="3">Acetyltransferase (GNAT) family protein</fullName>
    </submittedName>
</protein>
<dbReference type="RefSeq" id="WP_121159439.1">
    <property type="nucleotide sequence ID" value="NZ_RBKT01000001.1"/>
</dbReference>
<dbReference type="OrthoDB" id="9805924at2"/>
<reference evidence="3 4" key="1">
    <citation type="submission" date="2018-10" db="EMBL/GenBank/DDBJ databases">
        <title>Sequencing the genomes of 1000 actinobacteria strains.</title>
        <authorList>
            <person name="Klenk H.-P."/>
        </authorList>
    </citation>
    <scope>NUCLEOTIDE SEQUENCE [LARGE SCALE GENOMIC DNA]</scope>
    <source>
        <strain evidence="3 4">DSM 45175</strain>
    </source>
</reference>
<gene>
    <name evidence="3" type="ORF">BDK92_5712</name>
</gene>
<evidence type="ECO:0000313" key="3">
    <source>
        <dbReference type="EMBL" id="RKR91318.1"/>
    </source>
</evidence>
<dbReference type="CDD" id="cd04301">
    <property type="entry name" value="NAT_SF"/>
    <property type="match status" value="1"/>
</dbReference>
<proteinExistence type="predicted"/>
<feature type="domain" description="N-acetyltransferase" evidence="2">
    <location>
        <begin position="12"/>
        <end position="175"/>
    </location>
</feature>
<keyword evidence="1 3" id="KW-0808">Transferase</keyword>
<dbReference type="SUPFAM" id="SSF55729">
    <property type="entry name" value="Acyl-CoA N-acyltransferases (Nat)"/>
    <property type="match status" value="1"/>
</dbReference>
<dbReference type="PANTHER" id="PTHR13947">
    <property type="entry name" value="GNAT FAMILY N-ACETYLTRANSFERASE"/>
    <property type="match status" value="1"/>
</dbReference>
<dbReference type="EMBL" id="RBKT01000001">
    <property type="protein sequence ID" value="RKR91318.1"/>
    <property type="molecule type" value="Genomic_DNA"/>
</dbReference>
<dbReference type="InterPro" id="IPR000182">
    <property type="entry name" value="GNAT_dom"/>
</dbReference>
<sequence>MQEAEPGQPVEISLVPLDQADNAEFVTRIADLVNKAYADAEKGLWRDGTRRTSADEVAAVIRAGQLAVARLDGRLVGTVRVQRLHSGEAEFGMLVASPQHRGLGIGRALVTFAEAWARDRGLDRMQLELLVPRAWTDPVKDFLRHWYTRIGYREVRVGQLDEAYPAHVPYLATPCDFVIFHKTL</sequence>
<dbReference type="PANTHER" id="PTHR13947:SF37">
    <property type="entry name" value="LD18367P"/>
    <property type="match status" value="1"/>
</dbReference>
<accession>A0A495JS27</accession>